<dbReference type="Proteomes" id="UP000266693">
    <property type="component" value="Unassembled WGS sequence"/>
</dbReference>
<dbReference type="EMBL" id="QWLV01000001">
    <property type="protein sequence ID" value="RHW18615.1"/>
    <property type="molecule type" value="Genomic_DNA"/>
</dbReference>
<evidence type="ECO:0000313" key="1">
    <source>
        <dbReference type="EMBL" id="RHW18615.1"/>
    </source>
</evidence>
<name>A0A396S5C7_9SPHN</name>
<evidence type="ECO:0000313" key="2">
    <source>
        <dbReference type="Proteomes" id="UP000266693"/>
    </source>
</evidence>
<organism evidence="1 2">
    <name type="scientific">Sphingomonas gilva</name>
    <dbReference type="NCBI Taxonomy" id="2305907"/>
    <lineage>
        <taxon>Bacteria</taxon>
        <taxon>Pseudomonadati</taxon>
        <taxon>Pseudomonadota</taxon>
        <taxon>Alphaproteobacteria</taxon>
        <taxon>Sphingomonadales</taxon>
        <taxon>Sphingomonadaceae</taxon>
        <taxon>Sphingomonas</taxon>
    </lineage>
</organism>
<reference evidence="1 2" key="1">
    <citation type="submission" date="2018-08" db="EMBL/GenBank/DDBJ databases">
        <title>The multiple taxonomic identification of Sphingomonas gilva.</title>
        <authorList>
            <person name="Zhu D."/>
            <person name="Zheng S."/>
        </authorList>
    </citation>
    <scope>NUCLEOTIDE SEQUENCE [LARGE SCALE GENOMIC DNA]</scope>
    <source>
        <strain evidence="1 2">ZDH117</strain>
    </source>
</reference>
<dbReference type="RefSeq" id="WP_118862121.1">
    <property type="nucleotide sequence ID" value="NZ_QWLV01000001.1"/>
</dbReference>
<proteinExistence type="predicted"/>
<accession>A0A396S5C7</accession>
<evidence type="ECO:0008006" key="3">
    <source>
        <dbReference type="Google" id="ProtNLM"/>
    </source>
</evidence>
<dbReference type="OrthoDB" id="9796999at2"/>
<keyword evidence="2" id="KW-1185">Reference proteome</keyword>
<dbReference type="AlphaFoldDB" id="A0A396S5C7"/>
<protein>
    <recommendedName>
        <fullName evidence="3">Bacteriocin-protection protein</fullName>
    </recommendedName>
</protein>
<comment type="caution">
    <text evidence="1">The sequence shown here is derived from an EMBL/GenBank/DDBJ whole genome shotgun (WGS) entry which is preliminary data.</text>
</comment>
<dbReference type="Pfam" id="PF13376">
    <property type="entry name" value="OmdA"/>
    <property type="match status" value="1"/>
</dbReference>
<sequence>MEMEMEIRAGLPIIGFEDAAAFGAWLAAEPRTSRGLWLKLAKKGAAVTSLSKAEAIDAALCHGWIDGQLDKYDEESWLVRFTPRKRASKWSEVNRTRAVELIKQGRMQSTGLAEVEAAKADGRWDAAYAPASTAQMPPDLQAALDAAPRAAEFFATLKGANRYAILYRVSTAKRSETRAKRIADFVEMLGRGETVHG</sequence>
<gene>
    <name evidence="1" type="ORF">D1610_00085</name>
</gene>